<protein>
    <submittedName>
        <fullName evidence="2">Conjugal transfer protein TraI</fullName>
    </submittedName>
</protein>
<keyword evidence="3" id="KW-1185">Reference proteome</keyword>
<feature type="chain" id="PRO_5047018419" evidence="1">
    <location>
        <begin position="22"/>
        <end position="222"/>
    </location>
</feature>
<evidence type="ECO:0000313" key="2">
    <source>
        <dbReference type="EMBL" id="MCQ6957306.1"/>
    </source>
</evidence>
<evidence type="ECO:0000313" key="3">
    <source>
        <dbReference type="Proteomes" id="UP001204376"/>
    </source>
</evidence>
<dbReference type="Proteomes" id="UP001204376">
    <property type="component" value="Unassembled WGS sequence"/>
</dbReference>
<dbReference type="EMBL" id="JANHOH010000001">
    <property type="protein sequence ID" value="MCQ6957306.1"/>
    <property type="molecule type" value="Genomic_DNA"/>
</dbReference>
<keyword evidence="1" id="KW-0732">Signal</keyword>
<accession>A0ABT1SZ12</accession>
<name>A0ABT1SZ12_9SPHI</name>
<proteinExistence type="predicted"/>
<organism evidence="2 3">
    <name type="scientific">Mucilaginibacter aquariorum</name>
    <dbReference type="NCBI Taxonomy" id="2967225"/>
    <lineage>
        <taxon>Bacteria</taxon>
        <taxon>Pseudomonadati</taxon>
        <taxon>Bacteroidota</taxon>
        <taxon>Sphingobacteriia</taxon>
        <taxon>Sphingobacteriales</taxon>
        <taxon>Sphingobacteriaceae</taxon>
        <taxon>Mucilaginibacter</taxon>
    </lineage>
</organism>
<reference evidence="2 3" key="1">
    <citation type="submission" date="2022-07" db="EMBL/GenBank/DDBJ databases">
        <title>Mucilaginibacter sp. JC4.</title>
        <authorList>
            <person name="Le V."/>
            <person name="Ko S.-R."/>
            <person name="Ahn C.-Y."/>
            <person name="Oh H.-M."/>
        </authorList>
    </citation>
    <scope>NUCLEOTIDE SEQUENCE [LARGE SCALE GENOMIC DNA]</scope>
    <source>
        <strain evidence="2 3">JC4</strain>
    </source>
</reference>
<gene>
    <name evidence="2" type="ORF">NPE20_05035</name>
</gene>
<dbReference type="RefSeq" id="WP_256537513.1">
    <property type="nucleotide sequence ID" value="NZ_JANHOH010000001.1"/>
</dbReference>
<comment type="caution">
    <text evidence="2">The sequence shown here is derived from an EMBL/GenBank/DDBJ whole genome shotgun (WGS) entry which is preliminary data.</text>
</comment>
<feature type="signal peptide" evidence="1">
    <location>
        <begin position="1"/>
        <end position="21"/>
    </location>
</feature>
<evidence type="ECO:0000256" key="1">
    <source>
        <dbReference type="SAM" id="SignalP"/>
    </source>
</evidence>
<sequence>MKKLIIIIGVILAGYSSRSYAQIAAAEAVKLVVKKVIKAIDLKVQRMQNQTIWLQNAQKTIENELSKFRLNEISNWSEKQRSLYDKYYQELWKVKSTITYYQRIKDLTLKQVALVGEYQQAWRLFQSDKHFRPEEINEMQRVYLGILDASAKNLDQIMLVVNPGKTQMTDQQRLEAINQAGDRLDENYGDLKQYNNQNIILSLHRSKDLNEVKTIKNYYGLH</sequence>